<evidence type="ECO:0000256" key="2">
    <source>
        <dbReference type="ARBA" id="ARBA00023015"/>
    </source>
</evidence>
<dbReference type="Gene3D" id="3.40.50.2300">
    <property type="match status" value="1"/>
</dbReference>
<dbReference type="Pfam" id="PF00196">
    <property type="entry name" value="GerE"/>
    <property type="match status" value="1"/>
</dbReference>
<evidence type="ECO:0000256" key="1">
    <source>
        <dbReference type="ARBA" id="ARBA00022553"/>
    </source>
</evidence>
<dbReference type="AlphaFoldDB" id="A0A2D2AUN0"/>
<dbReference type="GO" id="GO:0000160">
    <property type="term" value="P:phosphorelay signal transduction system"/>
    <property type="evidence" value="ECO:0007669"/>
    <property type="project" value="InterPro"/>
</dbReference>
<reference evidence="8 9" key="1">
    <citation type="submission" date="2017-10" db="EMBL/GenBank/DDBJ databases">
        <title>Genome sequence of Caulobacter mirabilis FWC38.</title>
        <authorList>
            <person name="Fiebig A."/>
            <person name="Crosson S."/>
        </authorList>
    </citation>
    <scope>NUCLEOTIDE SEQUENCE [LARGE SCALE GENOMIC DNA]</scope>
    <source>
        <strain evidence="8 9">FWC 38</strain>
    </source>
</reference>
<dbReference type="KEGG" id="cmb:CSW64_04230"/>
<evidence type="ECO:0000256" key="5">
    <source>
        <dbReference type="PROSITE-ProRule" id="PRU00169"/>
    </source>
</evidence>
<keyword evidence="3 8" id="KW-0238">DNA-binding</keyword>
<dbReference type="EMBL" id="CP024201">
    <property type="protein sequence ID" value="ATQ41675.1"/>
    <property type="molecule type" value="Genomic_DNA"/>
</dbReference>
<evidence type="ECO:0000259" key="6">
    <source>
        <dbReference type="PROSITE" id="PS50043"/>
    </source>
</evidence>
<dbReference type="PANTHER" id="PTHR43214:SF41">
    <property type="entry name" value="NITRATE_NITRITE RESPONSE REGULATOR PROTEIN NARP"/>
    <property type="match status" value="1"/>
</dbReference>
<evidence type="ECO:0000256" key="4">
    <source>
        <dbReference type="ARBA" id="ARBA00023163"/>
    </source>
</evidence>
<dbReference type="RefSeq" id="WP_099620932.1">
    <property type="nucleotide sequence ID" value="NZ_CP024201.1"/>
</dbReference>
<dbReference type="InterPro" id="IPR039420">
    <property type="entry name" value="WalR-like"/>
</dbReference>
<dbReference type="SMART" id="SM00448">
    <property type="entry name" value="REC"/>
    <property type="match status" value="1"/>
</dbReference>
<evidence type="ECO:0000256" key="3">
    <source>
        <dbReference type="ARBA" id="ARBA00023125"/>
    </source>
</evidence>
<dbReference type="SMART" id="SM00421">
    <property type="entry name" value="HTH_LUXR"/>
    <property type="match status" value="1"/>
</dbReference>
<dbReference type="OrthoDB" id="9782896at2"/>
<dbReference type="GO" id="GO:0006355">
    <property type="term" value="P:regulation of DNA-templated transcription"/>
    <property type="evidence" value="ECO:0007669"/>
    <property type="project" value="InterPro"/>
</dbReference>
<evidence type="ECO:0000313" key="9">
    <source>
        <dbReference type="Proteomes" id="UP000228945"/>
    </source>
</evidence>
<feature type="modified residue" description="4-aspartylphosphate" evidence="5">
    <location>
        <position position="54"/>
    </location>
</feature>
<organism evidence="8 9">
    <name type="scientific">Caulobacter mirabilis</name>
    <dbReference type="NCBI Taxonomy" id="69666"/>
    <lineage>
        <taxon>Bacteria</taxon>
        <taxon>Pseudomonadati</taxon>
        <taxon>Pseudomonadota</taxon>
        <taxon>Alphaproteobacteria</taxon>
        <taxon>Caulobacterales</taxon>
        <taxon>Caulobacteraceae</taxon>
        <taxon>Caulobacter</taxon>
    </lineage>
</organism>
<gene>
    <name evidence="8" type="ORF">CSW64_04230</name>
</gene>
<dbReference type="InterPro" id="IPR016032">
    <property type="entry name" value="Sig_transdc_resp-reg_C-effctor"/>
</dbReference>
<dbReference type="PROSITE" id="PS50110">
    <property type="entry name" value="RESPONSE_REGULATORY"/>
    <property type="match status" value="1"/>
</dbReference>
<dbReference type="GO" id="GO:0003677">
    <property type="term" value="F:DNA binding"/>
    <property type="evidence" value="ECO:0007669"/>
    <property type="project" value="UniProtKB-KW"/>
</dbReference>
<dbReference type="InterPro" id="IPR011006">
    <property type="entry name" value="CheY-like_superfamily"/>
</dbReference>
<keyword evidence="1 5" id="KW-0597">Phosphoprotein</keyword>
<dbReference type="PANTHER" id="PTHR43214">
    <property type="entry name" value="TWO-COMPONENT RESPONSE REGULATOR"/>
    <property type="match status" value="1"/>
</dbReference>
<feature type="domain" description="Response regulatory" evidence="7">
    <location>
        <begin position="3"/>
        <end position="119"/>
    </location>
</feature>
<dbReference type="PROSITE" id="PS00622">
    <property type="entry name" value="HTH_LUXR_1"/>
    <property type="match status" value="1"/>
</dbReference>
<dbReference type="CDD" id="cd17535">
    <property type="entry name" value="REC_NarL-like"/>
    <property type="match status" value="1"/>
</dbReference>
<keyword evidence="9" id="KW-1185">Reference proteome</keyword>
<feature type="domain" description="HTH luxR-type" evidence="6">
    <location>
        <begin position="142"/>
        <end position="207"/>
    </location>
</feature>
<dbReference type="SUPFAM" id="SSF46894">
    <property type="entry name" value="C-terminal effector domain of the bipartite response regulators"/>
    <property type="match status" value="1"/>
</dbReference>
<dbReference type="Proteomes" id="UP000228945">
    <property type="component" value="Chromosome"/>
</dbReference>
<keyword evidence="4" id="KW-0804">Transcription</keyword>
<dbReference type="InterPro" id="IPR000792">
    <property type="entry name" value="Tscrpt_reg_LuxR_C"/>
</dbReference>
<dbReference type="Pfam" id="PF00072">
    <property type="entry name" value="Response_reg"/>
    <property type="match status" value="1"/>
</dbReference>
<evidence type="ECO:0000313" key="8">
    <source>
        <dbReference type="EMBL" id="ATQ41675.1"/>
    </source>
</evidence>
<accession>A0A2D2AUN0</accession>
<keyword evidence="2" id="KW-0805">Transcription regulation</keyword>
<evidence type="ECO:0000259" key="7">
    <source>
        <dbReference type="PROSITE" id="PS50110"/>
    </source>
</evidence>
<name>A0A2D2AUN0_9CAUL</name>
<dbReference type="PRINTS" id="PR00038">
    <property type="entry name" value="HTHLUXR"/>
</dbReference>
<dbReference type="InterPro" id="IPR001789">
    <property type="entry name" value="Sig_transdc_resp-reg_receiver"/>
</dbReference>
<protein>
    <submittedName>
        <fullName evidence="8">DNA-binding response regulator</fullName>
    </submittedName>
</protein>
<sequence length="211" mass="23149">MLRILIADDHDVVRRGVRDVLESQPGWEVCAEASDGRQAVELAMRERPDIAVLDVSLPMLNGIGVTRQLRQALPRTEVLLFTMHDDDETVSGGLAAGARGYILKSESGAQLVNAVSALSVHRPYFSDCVSEILLDAALHDRRKSRLESFTPRELEVAQLIAEGCGNKQIARNLGISVKTVESHRAAAMRKAGVRTATEFVRFAIKHNLIQA</sequence>
<dbReference type="InterPro" id="IPR058245">
    <property type="entry name" value="NreC/VraR/RcsB-like_REC"/>
</dbReference>
<proteinExistence type="predicted"/>
<dbReference type="CDD" id="cd06170">
    <property type="entry name" value="LuxR_C_like"/>
    <property type="match status" value="1"/>
</dbReference>
<dbReference type="SUPFAM" id="SSF52172">
    <property type="entry name" value="CheY-like"/>
    <property type="match status" value="1"/>
</dbReference>
<dbReference type="PROSITE" id="PS50043">
    <property type="entry name" value="HTH_LUXR_2"/>
    <property type="match status" value="1"/>
</dbReference>